<dbReference type="InterPro" id="IPR029058">
    <property type="entry name" value="AB_hydrolase_fold"/>
</dbReference>
<keyword evidence="3" id="KW-0732">Signal</keyword>
<dbReference type="PROSITE" id="PS00941">
    <property type="entry name" value="CARBOXYLESTERASE_B_2"/>
    <property type="match status" value="1"/>
</dbReference>
<protein>
    <recommendedName>
        <fullName evidence="3">Carboxylic ester hydrolase</fullName>
        <ecNumber evidence="3">3.1.1.-</ecNumber>
    </recommendedName>
</protein>
<evidence type="ECO:0000256" key="1">
    <source>
        <dbReference type="ARBA" id="ARBA00005964"/>
    </source>
</evidence>
<sequence length="563" mass="61318">MWHWCGTPLLSLTSALVAAHPTVTVKSGTLEGLHSSEYDQDFFLGIPFAQPPVGDLRFRTAQPIRASWDGVKQAITYSKECVGYGSDQFFYATSEDCLYLNVVRPTEVDDDEPLPVAVWIHGGGFTQGGGVDQRYNMSFMIQNAVDIGRPFIGVTLNYRLSAWGFLMGEEVQESGNTNLGLRDQRSALEWVQENIKAFGGDPSKVTIFGESAGAMSVGFHLVAYGGRDDKLFRGAIMESGAPVYYTNLNNSAQFESKYQSFLAATSCSDLSCLRALPYEDLNKAINQTQFTNWGPAIDHDLIQGLTSTQLLSGNFVKVPIISGANSDEGTAFGPSGINTEDDFVAALTSFGIPSSFIPSILSAYPDVPSLGIPGSPPSGSLPPAFRFSDPQGAMYRRSSAYYGDHYFVANRRRTCQAWAAAGVPAYCYRFNAVPNGVPWARAATHFQEVAFVFLNLLGVGYEASVSSKPFEGKPQAYEELARQMSGMRAAFISDLDPNACGDDDGGEEHGPREARRGLWPKYDLRFPTDYVFDANVTSYVEMDTYRVAGIALINGNAAEVLGR</sequence>
<dbReference type="GO" id="GO:0052689">
    <property type="term" value="F:carboxylic ester hydrolase activity"/>
    <property type="evidence" value="ECO:0007669"/>
    <property type="project" value="TreeGrafter"/>
</dbReference>
<comment type="caution">
    <text evidence="5">The sequence shown here is derived from an EMBL/GenBank/DDBJ whole genome shotgun (WGS) entry which is preliminary data.</text>
</comment>
<organism evidence="5 6">
    <name type="scientific">Botryosphaeria dothidea</name>
    <dbReference type="NCBI Taxonomy" id="55169"/>
    <lineage>
        <taxon>Eukaryota</taxon>
        <taxon>Fungi</taxon>
        <taxon>Dikarya</taxon>
        <taxon>Ascomycota</taxon>
        <taxon>Pezizomycotina</taxon>
        <taxon>Dothideomycetes</taxon>
        <taxon>Dothideomycetes incertae sedis</taxon>
        <taxon>Botryosphaeriales</taxon>
        <taxon>Botryosphaeriaceae</taxon>
        <taxon>Botryosphaeria</taxon>
    </lineage>
</organism>
<name>A0A8H4IU63_9PEZI</name>
<feature type="chain" id="PRO_5034351069" description="Carboxylic ester hydrolase" evidence="3">
    <location>
        <begin position="20"/>
        <end position="563"/>
    </location>
</feature>
<keyword evidence="6" id="KW-1185">Reference proteome</keyword>
<feature type="domain" description="Carboxylesterase type B" evidence="4">
    <location>
        <begin position="20"/>
        <end position="522"/>
    </location>
</feature>
<dbReference type="InterPro" id="IPR019819">
    <property type="entry name" value="Carboxylesterase_B_CS"/>
</dbReference>
<dbReference type="PANTHER" id="PTHR43918:SF4">
    <property type="entry name" value="CARBOXYLIC ESTER HYDROLASE"/>
    <property type="match status" value="1"/>
</dbReference>
<dbReference type="PANTHER" id="PTHR43918">
    <property type="entry name" value="ACETYLCHOLINESTERASE"/>
    <property type="match status" value="1"/>
</dbReference>
<evidence type="ECO:0000256" key="2">
    <source>
        <dbReference type="ARBA" id="ARBA00022801"/>
    </source>
</evidence>
<dbReference type="InterPro" id="IPR050654">
    <property type="entry name" value="AChE-related_enzymes"/>
</dbReference>
<dbReference type="InterPro" id="IPR019826">
    <property type="entry name" value="Carboxylesterase_B_AS"/>
</dbReference>
<evidence type="ECO:0000256" key="3">
    <source>
        <dbReference type="RuleBase" id="RU361235"/>
    </source>
</evidence>
<dbReference type="PROSITE" id="PS00122">
    <property type="entry name" value="CARBOXYLESTERASE_B_1"/>
    <property type="match status" value="1"/>
</dbReference>
<gene>
    <name evidence="5" type="ORF">GTA08_BOTSDO06064</name>
</gene>
<reference evidence="5" key="1">
    <citation type="submission" date="2020-04" db="EMBL/GenBank/DDBJ databases">
        <title>Genome Assembly and Annotation of Botryosphaeria dothidea sdau 11-99, a Latent Pathogen of Apple Fruit Ring Rot in China.</title>
        <authorList>
            <person name="Yu C."/>
            <person name="Diao Y."/>
            <person name="Lu Q."/>
            <person name="Zhao J."/>
            <person name="Cui S."/>
            <person name="Peng C."/>
            <person name="He B."/>
            <person name="Liu H."/>
        </authorList>
    </citation>
    <scope>NUCLEOTIDE SEQUENCE [LARGE SCALE GENOMIC DNA]</scope>
    <source>
        <strain evidence="5">Sdau11-99</strain>
    </source>
</reference>
<dbReference type="Pfam" id="PF00135">
    <property type="entry name" value="COesterase"/>
    <property type="match status" value="1"/>
</dbReference>
<dbReference type="Gene3D" id="3.40.50.1820">
    <property type="entry name" value="alpha/beta hydrolase"/>
    <property type="match status" value="1"/>
</dbReference>
<proteinExistence type="inferred from homology"/>
<evidence type="ECO:0000313" key="6">
    <source>
        <dbReference type="Proteomes" id="UP000572817"/>
    </source>
</evidence>
<comment type="similarity">
    <text evidence="1 3">Belongs to the type-B carboxylesterase/lipase family.</text>
</comment>
<dbReference type="OrthoDB" id="408631at2759"/>
<dbReference type="EMBL" id="WWBZ02000033">
    <property type="protein sequence ID" value="KAF4306424.1"/>
    <property type="molecule type" value="Genomic_DNA"/>
</dbReference>
<keyword evidence="2 3" id="KW-0378">Hydrolase</keyword>
<dbReference type="AlphaFoldDB" id="A0A8H4IU63"/>
<dbReference type="InterPro" id="IPR002018">
    <property type="entry name" value="CarbesteraseB"/>
</dbReference>
<dbReference type="SUPFAM" id="SSF53474">
    <property type="entry name" value="alpha/beta-Hydrolases"/>
    <property type="match status" value="1"/>
</dbReference>
<dbReference type="EC" id="3.1.1.-" evidence="3"/>
<evidence type="ECO:0000313" key="5">
    <source>
        <dbReference type="EMBL" id="KAF4306424.1"/>
    </source>
</evidence>
<feature type="signal peptide" evidence="3">
    <location>
        <begin position="1"/>
        <end position="19"/>
    </location>
</feature>
<accession>A0A8H4IU63</accession>
<evidence type="ECO:0000259" key="4">
    <source>
        <dbReference type="Pfam" id="PF00135"/>
    </source>
</evidence>
<dbReference type="Proteomes" id="UP000572817">
    <property type="component" value="Unassembled WGS sequence"/>
</dbReference>